<keyword evidence="1" id="KW-0472">Membrane</keyword>
<feature type="transmembrane region" description="Helical" evidence="1">
    <location>
        <begin position="114"/>
        <end position="133"/>
    </location>
</feature>
<keyword evidence="1" id="KW-1133">Transmembrane helix</keyword>
<feature type="transmembrane region" description="Helical" evidence="1">
    <location>
        <begin position="145"/>
        <end position="167"/>
    </location>
</feature>
<keyword evidence="3" id="KW-1185">Reference proteome</keyword>
<protein>
    <submittedName>
        <fullName evidence="2">Uncharacterized protein</fullName>
    </submittedName>
</protein>
<keyword evidence="1" id="KW-0812">Transmembrane</keyword>
<dbReference type="RefSeq" id="WP_247957290.1">
    <property type="nucleotide sequence ID" value="NZ_CP078077.1"/>
</dbReference>
<accession>A0ABY4IN48</accession>
<feature type="transmembrane region" description="Helical" evidence="1">
    <location>
        <begin position="85"/>
        <end position="108"/>
    </location>
</feature>
<feature type="transmembrane region" description="Helical" evidence="1">
    <location>
        <begin position="173"/>
        <end position="196"/>
    </location>
</feature>
<dbReference type="EMBL" id="CP078077">
    <property type="protein sequence ID" value="UPL14192.1"/>
    <property type="molecule type" value="Genomic_DNA"/>
</dbReference>
<evidence type="ECO:0000256" key="1">
    <source>
        <dbReference type="SAM" id="Phobius"/>
    </source>
</evidence>
<proteinExistence type="predicted"/>
<gene>
    <name evidence="2" type="ORF">KV396_06770</name>
</gene>
<reference evidence="2 3" key="1">
    <citation type="submission" date="2021-06" db="EMBL/GenBank/DDBJ databases">
        <title>Genome-based taxonomic framework of Microbacterium strains isolated from marine environment, the description of four new species and reclassification of four preexisting species.</title>
        <authorList>
            <person name="Lee S.D."/>
            <person name="Kim S.-M."/>
            <person name="Byeon Y.-S."/>
            <person name="Yang H.L."/>
            <person name="Kim I.S."/>
        </authorList>
    </citation>
    <scope>NUCLEOTIDE SEQUENCE [LARGE SCALE GENOMIC DNA]</scope>
    <source>
        <strain evidence="2 3">SSW1-36</strain>
    </source>
</reference>
<evidence type="ECO:0000313" key="3">
    <source>
        <dbReference type="Proteomes" id="UP000831963"/>
    </source>
</evidence>
<name>A0ABY4IN48_9MICO</name>
<evidence type="ECO:0000313" key="2">
    <source>
        <dbReference type="EMBL" id="UPL14192.1"/>
    </source>
</evidence>
<feature type="transmembrane region" description="Helical" evidence="1">
    <location>
        <begin position="50"/>
        <end position="73"/>
    </location>
</feature>
<sequence>MSRPETPPIAVESAPVRWSRWWAASGALFLLTALLAAYRSLPGTLDGGVLSALSVATSAGFGLALIAAAIAGVRHPSVGLRRSAIVALGLLAIWIVAGPPLLLAVFGVSSSAPVFIDAIVKIALSGVVVAGFTRSTLPDPWRYTPAAVLAAVVLASLMEFFLLSGAVTDMNAIVLVANVLLLTRIVATGVLGAVALRAARSRADSVVVLGGRADA</sequence>
<feature type="transmembrane region" description="Helical" evidence="1">
    <location>
        <begin position="21"/>
        <end position="38"/>
    </location>
</feature>
<organism evidence="2 3">
    <name type="scientific">Microbacterium galbinum</name>
    <dbReference type="NCBI Taxonomy" id="2851646"/>
    <lineage>
        <taxon>Bacteria</taxon>
        <taxon>Bacillati</taxon>
        <taxon>Actinomycetota</taxon>
        <taxon>Actinomycetes</taxon>
        <taxon>Micrococcales</taxon>
        <taxon>Microbacteriaceae</taxon>
        <taxon>Microbacterium</taxon>
    </lineage>
</organism>
<dbReference type="Proteomes" id="UP000831963">
    <property type="component" value="Chromosome"/>
</dbReference>